<dbReference type="AlphaFoldDB" id="A0A0C3CCN7"/>
<reference evidence="1 2" key="1">
    <citation type="submission" date="2014-04" db="EMBL/GenBank/DDBJ databases">
        <authorList>
            <consortium name="DOE Joint Genome Institute"/>
            <person name="Kuo A."/>
            <person name="Gay G."/>
            <person name="Dore J."/>
            <person name="Kohler A."/>
            <person name="Nagy L.G."/>
            <person name="Floudas D."/>
            <person name="Copeland A."/>
            <person name="Barry K.W."/>
            <person name="Cichocki N."/>
            <person name="Veneault-Fourrey C."/>
            <person name="LaButti K."/>
            <person name="Lindquist E.A."/>
            <person name="Lipzen A."/>
            <person name="Lundell T."/>
            <person name="Morin E."/>
            <person name="Murat C."/>
            <person name="Sun H."/>
            <person name="Tunlid A."/>
            <person name="Henrissat B."/>
            <person name="Grigoriev I.V."/>
            <person name="Hibbett D.S."/>
            <person name="Martin F."/>
            <person name="Nordberg H.P."/>
            <person name="Cantor M.N."/>
            <person name="Hua S.X."/>
        </authorList>
    </citation>
    <scope>NUCLEOTIDE SEQUENCE [LARGE SCALE GENOMIC DNA]</scope>
    <source>
        <strain evidence="2">h7</strain>
    </source>
</reference>
<proteinExistence type="predicted"/>
<dbReference type="OrthoDB" id="2322499at2759"/>
<dbReference type="Proteomes" id="UP000053424">
    <property type="component" value="Unassembled WGS sequence"/>
</dbReference>
<name>A0A0C3CCN7_HEBCY</name>
<protein>
    <submittedName>
        <fullName evidence="1">Uncharacterized protein</fullName>
    </submittedName>
</protein>
<evidence type="ECO:0000313" key="1">
    <source>
        <dbReference type="EMBL" id="KIM46545.1"/>
    </source>
</evidence>
<accession>A0A0C3CCN7</accession>
<organism evidence="1 2">
    <name type="scientific">Hebeloma cylindrosporum</name>
    <dbReference type="NCBI Taxonomy" id="76867"/>
    <lineage>
        <taxon>Eukaryota</taxon>
        <taxon>Fungi</taxon>
        <taxon>Dikarya</taxon>
        <taxon>Basidiomycota</taxon>
        <taxon>Agaricomycotina</taxon>
        <taxon>Agaricomycetes</taxon>
        <taxon>Agaricomycetidae</taxon>
        <taxon>Agaricales</taxon>
        <taxon>Agaricineae</taxon>
        <taxon>Hymenogastraceae</taxon>
        <taxon>Hebeloma</taxon>
    </lineage>
</organism>
<reference evidence="2" key="2">
    <citation type="submission" date="2015-01" db="EMBL/GenBank/DDBJ databases">
        <title>Evolutionary Origins and Diversification of the Mycorrhizal Mutualists.</title>
        <authorList>
            <consortium name="DOE Joint Genome Institute"/>
            <consortium name="Mycorrhizal Genomics Consortium"/>
            <person name="Kohler A."/>
            <person name="Kuo A."/>
            <person name="Nagy L.G."/>
            <person name="Floudas D."/>
            <person name="Copeland A."/>
            <person name="Barry K.W."/>
            <person name="Cichocki N."/>
            <person name="Veneault-Fourrey C."/>
            <person name="LaButti K."/>
            <person name="Lindquist E.A."/>
            <person name="Lipzen A."/>
            <person name="Lundell T."/>
            <person name="Morin E."/>
            <person name="Murat C."/>
            <person name="Riley R."/>
            <person name="Ohm R."/>
            <person name="Sun H."/>
            <person name="Tunlid A."/>
            <person name="Henrissat B."/>
            <person name="Grigoriev I.V."/>
            <person name="Hibbett D.S."/>
            <person name="Martin F."/>
        </authorList>
    </citation>
    <scope>NUCLEOTIDE SEQUENCE [LARGE SCALE GENOMIC DNA]</scope>
    <source>
        <strain evidence="2">h7</strain>
    </source>
</reference>
<evidence type="ECO:0000313" key="2">
    <source>
        <dbReference type="Proteomes" id="UP000053424"/>
    </source>
</evidence>
<dbReference type="EMBL" id="KN831771">
    <property type="protein sequence ID" value="KIM46545.1"/>
    <property type="molecule type" value="Genomic_DNA"/>
</dbReference>
<sequence length="559" mass="65044">MPDFSFRTRKCIDCLSTTLEDSKVENLPYFEDEHASQNDVLLTLIKRTHRDDGISYPSSGQMYVTRHRANEAKSRAAEMKQFLVAIDSNQPNAREAYEIYKAETKREVDIIMEHVQACNAWCSNFNNLLDDEFSESVSRTVERFEDRLEKLGYNFKDVYRTRDEIRWTISDYRVRRFTNKAFRSCLPHLEIVLEDAKWRRLSKEREELISQHKKEVNVIYKECQRRIDPAFWQHLPGPNHCYEFDIISQHLHSDEQSATLDPDRAAQIILPFFDQWLAYGKRGLLELMSKHHIPSVSEENALDLATSAFICPLHSPDTFGHSVLLGWQDAAVHLECTMPRTRQLTQNSEPLLFQYSTIGRETVLCLLGLLGLEASISALDVETLQARFTCGSCPPESRPGTMKGRFALTFKECVSHAVRQPDHPTDSFLLLSKEATESVVFYESSSCLEGELSWCCKHCSLHFESYVSRDSVIQHIQTIHAISEPVQRVDFVYQRQKVPPHRQPYFIGLDVRRTYRCKQCPSLLSPRLWRQRRLLGHLKHKHGISEPVENVDWYEIDIW</sequence>
<gene>
    <name evidence="1" type="ORF">M413DRAFT_441636</name>
</gene>
<dbReference type="STRING" id="686832.A0A0C3CCN7"/>
<dbReference type="HOGENOM" id="CLU_010790_5_1_1"/>
<keyword evidence="2" id="KW-1185">Reference proteome</keyword>